<dbReference type="InterPro" id="IPR029787">
    <property type="entry name" value="Nucleotide_cyclase"/>
</dbReference>
<organism evidence="2 3">
    <name type="scientific">Ruminococcus flavefaciens</name>
    <dbReference type="NCBI Taxonomy" id="1265"/>
    <lineage>
        <taxon>Bacteria</taxon>
        <taxon>Bacillati</taxon>
        <taxon>Bacillota</taxon>
        <taxon>Clostridia</taxon>
        <taxon>Eubacteriales</taxon>
        <taxon>Oscillospiraceae</taxon>
        <taxon>Ruminococcus</taxon>
    </lineage>
</organism>
<dbReference type="InterPro" id="IPR035919">
    <property type="entry name" value="EAL_sf"/>
</dbReference>
<dbReference type="PANTHER" id="PTHR33121:SF70">
    <property type="entry name" value="SIGNALING PROTEIN YKOW"/>
    <property type="match status" value="1"/>
</dbReference>
<dbReference type="PROSITE" id="PS50883">
    <property type="entry name" value="EAL"/>
    <property type="match status" value="1"/>
</dbReference>
<dbReference type="CDD" id="cd01948">
    <property type="entry name" value="EAL"/>
    <property type="match status" value="1"/>
</dbReference>
<evidence type="ECO:0000313" key="2">
    <source>
        <dbReference type="EMBL" id="SEH39777.1"/>
    </source>
</evidence>
<evidence type="ECO:0000313" key="3">
    <source>
        <dbReference type="Proteomes" id="UP000183190"/>
    </source>
</evidence>
<dbReference type="PANTHER" id="PTHR33121">
    <property type="entry name" value="CYCLIC DI-GMP PHOSPHODIESTERASE PDEF"/>
    <property type="match status" value="1"/>
</dbReference>
<accession>A0A1H6HXG5</accession>
<proteinExistence type="predicted"/>
<dbReference type="EMBL" id="FNWV01000001">
    <property type="protein sequence ID" value="SEH39777.1"/>
    <property type="molecule type" value="Genomic_DNA"/>
</dbReference>
<dbReference type="SUPFAM" id="SSF141868">
    <property type="entry name" value="EAL domain-like"/>
    <property type="match status" value="1"/>
</dbReference>
<dbReference type="InterPro" id="IPR050706">
    <property type="entry name" value="Cyclic-di-GMP_PDE-like"/>
</dbReference>
<feature type="domain" description="EAL" evidence="1">
    <location>
        <begin position="298"/>
        <end position="545"/>
    </location>
</feature>
<dbReference type="Proteomes" id="UP000183190">
    <property type="component" value="Unassembled WGS sequence"/>
</dbReference>
<evidence type="ECO:0000259" key="1">
    <source>
        <dbReference type="PROSITE" id="PS50883"/>
    </source>
</evidence>
<dbReference type="InterPro" id="IPR043128">
    <property type="entry name" value="Rev_trsase/Diguanyl_cyclase"/>
</dbReference>
<dbReference type="Gene3D" id="3.20.20.450">
    <property type="entry name" value="EAL domain"/>
    <property type="match status" value="1"/>
</dbReference>
<dbReference type="GO" id="GO:0071111">
    <property type="term" value="F:cyclic-guanylate-specific phosphodiesterase activity"/>
    <property type="evidence" value="ECO:0007669"/>
    <property type="project" value="InterPro"/>
</dbReference>
<dbReference type="RefSeq" id="WP_074714183.1">
    <property type="nucleotide sequence ID" value="NZ_FNWV01000001.1"/>
</dbReference>
<reference evidence="2 3" key="1">
    <citation type="submission" date="2016-10" db="EMBL/GenBank/DDBJ databases">
        <authorList>
            <person name="de Groot N.N."/>
        </authorList>
    </citation>
    <scope>NUCLEOTIDE SEQUENCE [LARGE SCALE GENOMIC DNA]</scope>
    <source>
        <strain evidence="2 3">YAD2003</strain>
    </source>
</reference>
<dbReference type="AlphaFoldDB" id="A0A1H6HXG5"/>
<name>A0A1H6HXG5_RUMFL</name>
<gene>
    <name evidence="2" type="ORF">SAMN02910265_00356</name>
</gene>
<protein>
    <submittedName>
        <fullName evidence="2">EAL domain, c-di-GMP-specific phosphodiesterase class I (Or its enzymatically inactive variant)</fullName>
    </submittedName>
</protein>
<dbReference type="SMART" id="SM00052">
    <property type="entry name" value="EAL"/>
    <property type="match status" value="1"/>
</dbReference>
<dbReference type="SUPFAM" id="SSF55073">
    <property type="entry name" value="Nucleotide cyclase"/>
    <property type="match status" value="1"/>
</dbReference>
<dbReference type="InterPro" id="IPR001633">
    <property type="entry name" value="EAL_dom"/>
</dbReference>
<sequence>MSIFDFTQTPPALSRDWKVFQQFVGNIGAFTYIAKEKAAYLDTAACHMLGCPSEKINEFEFFNLLEMISKNPVEGQKHIYKYTDGNVTRYIKMNIYESSDEWLGFVQDFTRQISEFNDRQAFVEYDPITRIPSYPSFSQKIKKILPDVQHACLATIYINGIDKLGSYLTVDNTNSCITSVAEALKSFSSDTLIIGSKSNYEICVFFREFDKMSIYNILNSMDEAVQNCILTDDFGEIIDISDKSHISLSIGCASYPEEASDFNMLVNFSEFALFEARTDKRSVINWFSEENYIREKDSYRNAQTFSRIVQENLLTYYLQPIVETQTGEIVAYEALMRTVGDIKMAPKQILKIGEAQNNLYAIEKLTFFNTMKLLSDNQQIFEKRKLFINCLPNHLLTDEDFNELYLTYGELLEKTVIEIVEESAATAKGIETLKKRCGFAHTKLAIDDYGTGYSNSSNLLHYSPDYIKIDRSLISDIHNDLKKQQLVTSVIEFCHENQLKSLAEGVETVQELKTVIRLGVDLIQGYYTSKPKPLFLNSISADIKDEIIKTNLESRPDGVKKIFAAQNDTEIDLLKLALEKYTDIHVYQSKLTIVGDPDKPVKMNISIMDNHSCELTLKNVNMISGNSKPTITVGEYARLVLNVVKNNKLSYSGIYVPMGSQFVLNGKGNLSIDCYASEGIGIGNDYDHGYGDITIDFGGTLEIVSNSVESLCIGGGYNDDDSDINLVSGKVRLFMYSHNGLGIGSFNGDANIDIGENCDLDMNMSGIKIAGIGSCKGIATISSSANINMSCTGAQAVGIGVLEDGEGSIYIKQGKINMKMRSGKNSCIGAIKGSVNTKIRNADITIDSEGDEVTGIGDALGTGNVAIIDSQVSMVVNAGNPKDIGTESGDVQIQNSNVSSLVNNKRTTYANN</sequence>
<dbReference type="Pfam" id="PF00563">
    <property type="entry name" value="EAL"/>
    <property type="match status" value="1"/>
</dbReference>
<dbReference type="Gene3D" id="3.30.70.270">
    <property type="match status" value="1"/>
</dbReference>